<comment type="caution">
    <text evidence="10">The sequence shown here is derived from an EMBL/GenBank/DDBJ whole genome shotgun (WGS) entry which is preliminary data.</text>
</comment>
<keyword evidence="11" id="KW-1185">Reference proteome</keyword>
<dbReference type="PANTHER" id="PTHR24279:SF120">
    <property type="entry name" value="CYTOCHROME P450"/>
    <property type="match status" value="1"/>
</dbReference>
<evidence type="ECO:0000256" key="7">
    <source>
        <dbReference type="ARBA" id="ARBA00023033"/>
    </source>
</evidence>
<dbReference type="InterPro" id="IPR001128">
    <property type="entry name" value="Cyt_P450"/>
</dbReference>
<evidence type="ECO:0000313" key="11">
    <source>
        <dbReference type="Proteomes" id="UP001208570"/>
    </source>
</evidence>
<dbReference type="SUPFAM" id="SSF48264">
    <property type="entry name" value="Cytochrome P450"/>
    <property type="match status" value="1"/>
</dbReference>
<comment type="cofactor">
    <cofactor evidence="1 8">
        <name>heme</name>
        <dbReference type="ChEBI" id="CHEBI:30413"/>
    </cofactor>
</comment>
<dbReference type="GO" id="GO:0005506">
    <property type="term" value="F:iron ion binding"/>
    <property type="evidence" value="ECO:0007669"/>
    <property type="project" value="InterPro"/>
</dbReference>
<dbReference type="Proteomes" id="UP001208570">
    <property type="component" value="Unassembled WGS sequence"/>
</dbReference>
<dbReference type="InterPro" id="IPR036396">
    <property type="entry name" value="Cyt_P450_sf"/>
</dbReference>
<proteinExistence type="inferred from homology"/>
<keyword evidence="7 9" id="KW-0503">Monooxygenase</keyword>
<evidence type="ECO:0008006" key="12">
    <source>
        <dbReference type="Google" id="ProtNLM"/>
    </source>
</evidence>
<dbReference type="PROSITE" id="PS00086">
    <property type="entry name" value="CYTOCHROME_P450"/>
    <property type="match status" value="1"/>
</dbReference>
<dbReference type="InterPro" id="IPR002403">
    <property type="entry name" value="Cyt_P450_E_grp-IV"/>
</dbReference>
<dbReference type="GO" id="GO:0020037">
    <property type="term" value="F:heme binding"/>
    <property type="evidence" value="ECO:0007669"/>
    <property type="project" value="InterPro"/>
</dbReference>
<accession>A0AAD9MWP0</accession>
<evidence type="ECO:0000313" key="10">
    <source>
        <dbReference type="EMBL" id="KAK2148522.1"/>
    </source>
</evidence>
<gene>
    <name evidence="10" type="ORF">LSH36_492g03017</name>
</gene>
<evidence type="ECO:0000256" key="9">
    <source>
        <dbReference type="RuleBase" id="RU000461"/>
    </source>
</evidence>
<protein>
    <recommendedName>
        <fullName evidence="12">Cytochrome P450</fullName>
    </recommendedName>
</protein>
<feature type="binding site" description="axial binding residue" evidence="8">
    <location>
        <position position="45"/>
    </location>
    <ligand>
        <name>heme</name>
        <dbReference type="ChEBI" id="CHEBI:30413"/>
    </ligand>
    <ligandPart>
        <name>Fe</name>
        <dbReference type="ChEBI" id="CHEBI:18248"/>
    </ligandPart>
</feature>
<keyword evidence="3 8" id="KW-0349">Heme</keyword>
<dbReference type="PRINTS" id="PR00465">
    <property type="entry name" value="EP450IV"/>
</dbReference>
<dbReference type="GO" id="GO:0004497">
    <property type="term" value="F:monooxygenase activity"/>
    <property type="evidence" value="ECO:0007669"/>
    <property type="project" value="UniProtKB-KW"/>
</dbReference>
<dbReference type="InterPro" id="IPR050479">
    <property type="entry name" value="CYP11_CYP27_families"/>
</dbReference>
<dbReference type="PANTHER" id="PTHR24279">
    <property type="entry name" value="CYTOCHROME P450"/>
    <property type="match status" value="1"/>
</dbReference>
<keyword evidence="5 9" id="KW-0560">Oxidoreductase</keyword>
<dbReference type="Pfam" id="PF00067">
    <property type="entry name" value="p450"/>
    <property type="match status" value="1"/>
</dbReference>
<evidence type="ECO:0000256" key="8">
    <source>
        <dbReference type="PIRSR" id="PIRSR602403-1"/>
    </source>
</evidence>
<dbReference type="GO" id="GO:0016705">
    <property type="term" value="F:oxidoreductase activity, acting on paired donors, with incorporation or reduction of molecular oxygen"/>
    <property type="evidence" value="ECO:0007669"/>
    <property type="project" value="InterPro"/>
</dbReference>
<dbReference type="Gene3D" id="1.10.630.10">
    <property type="entry name" value="Cytochrome P450"/>
    <property type="match status" value="1"/>
</dbReference>
<reference evidence="10" key="1">
    <citation type="journal article" date="2023" name="Mol. Biol. Evol.">
        <title>Third-Generation Sequencing Reveals the Adaptive Role of the Epigenome in Three Deep-Sea Polychaetes.</title>
        <authorList>
            <person name="Perez M."/>
            <person name="Aroh O."/>
            <person name="Sun Y."/>
            <person name="Lan Y."/>
            <person name="Juniper S.K."/>
            <person name="Young C.R."/>
            <person name="Angers B."/>
            <person name="Qian P.Y."/>
        </authorList>
    </citation>
    <scope>NUCLEOTIDE SEQUENCE</scope>
    <source>
        <strain evidence="10">P08H-3</strain>
    </source>
</reference>
<evidence type="ECO:0000256" key="4">
    <source>
        <dbReference type="ARBA" id="ARBA00022723"/>
    </source>
</evidence>
<dbReference type="AlphaFoldDB" id="A0AAD9MWP0"/>
<keyword evidence="6 8" id="KW-0408">Iron</keyword>
<evidence type="ECO:0000256" key="2">
    <source>
        <dbReference type="ARBA" id="ARBA00010617"/>
    </source>
</evidence>
<dbReference type="EMBL" id="JAODUP010000492">
    <property type="protein sequence ID" value="KAK2148522.1"/>
    <property type="molecule type" value="Genomic_DNA"/>
</dbReference>
<evidence type="ECO:0000256" key="6">
    <source>
        <dbReference type="ARBA" id="ARBA00023004"/>
    </source>
</evidence>
<keyword evidence="4 8" id="KW-0479">Metal-binding</keyword>
<evidence type="ECO:0000256" key="3">
    <source>
        <dbReference type="ARBA" id="ARBA00022617"/>
    </source>
</evidence>
<evidence type="ECO:0000256" key="1">
    <source>
        <dbReference type="ARBA" id="ARBA00001971"/>
    </source>
</evidence>
<name>A0AAD9MWP0_9ANNE</name>
<comment type="similarity">
    <text evidence="2 9">Belongs to the cytochrome P450 family.</text>
</comment>
<organism evidence="10 11">
    <name type="scientific">Paralvinella palmiformis</name>
    <dbReference type="NCBI Taxonomy" id="53620"/>
    <lineage>
        <taxon>Eukaryota</taxon>
        <taxon>Metazoa</taxon>
        <taxon>Spiralia</taxon>
        <taxon>Lophotrochozoa</taxon>
        <taxon>Annelida</taxon>
        <taxon>Polychaeta</taxon>
        <taxon>Sedentaria</taxon>
        <taxon>Canalipalpata</taxon>
        <taxon>Terebellida</taxon>
        <taxon>Terebelliformia</taxon>
        <taxon>Alvinellidae</taxon>
        <taxon>Paralvinella</taxon>
    </lineage>
</organism>
<dbReference type="InterPro" id="IPR017972">
    <property type="entry name" value="Cyt_P450_CS"/>
</dbReference>
<sequence>MCMQEEYFDDPDKFIPERWLKTDRGTLRQPPRFVMLPFGYGTRMCIGRRFAEQEIYLAVIKILSTFRLVYNGEEIGMINRLFTVPDRPLHIQFIGRK</sequence>
<evidence type="ECO:0000256" key="5">
    <source>
        <dbReference type="ARBA" id="ARBA00023002"/>
    </source>
</evidence>